<feature type="transmembrane region" description="Helical" evidence="1">
    <location>
        <begin position="120"/>
        <end position="138"/>
    </location>
</feature>
<sequence>MTAGSFYLLLAIIGIIDWRKRRIANLILLPLFAAGLLKTYSENSLSFSMTAICIACGLALTLPGYIKGIVGGGDIKLMVALSPAWQIQELLFVFVSGVLVLAPILFLVKPTDSKDRDLPLGTAIALGAFVLLVLQFALPESHWMAELGLYG</sequence>
<dbReference type="GO" id="GO:0004190">
    <property type="term" value="F:aspartic-type endopeptidase activity"/>
    <property type="evidence" value="ECO:0007669"/>
    <property type="project" value="InterPro"/>
</dbReference>
<feature type="domain" description="Prepilin type IV endopeptidase peptidase" evidence="2">
    <location>
        <begin position="6"/>
        <end position="103"/>
    </location>
</feature>
<keyword evidence="1" id="KW-0472">Membrane</keyword>
<feature type="transmembrane region" description="Helical" evidence="1">
    <location>
        <begin position="87"/>
        <end position="108"/>
    </location>
</feature>
<evidence type="ECO:0000259" key="2">
    <source>
        <dbReference type="Pfam" id="PF01478"/>
    </source>
</evidence>
<keyword evidence="1" id="KW-0812">Transmembrane</keyword>
<dbReference type="InterPro" id="IPR000045">
    <property type="entry name" value="Prepilin_IV_endopep_pep"/>
</dbReference>
<keyword evidence="4" id="KW-1185">Reference proteome</keyword>
<dbReference type="AlphaFoldDB" id="A0A927BZK4"/>
<reference evidence="3" key="1">
    <citation type="submission" date="2020-09" db="EMBL/GenBank/DDBJ databases">
        <authorList>
            <person name="Yoon J.-W."/>
        </authorList>
    </citation>
    <scope>NUCLEOTIDE SEQUENCE</scope>
    <source>
        <strain evidence="3">KMU-158</strain>
    </source>
</reference>
<dbReference type="RefSeq" id="WP_190763340.1">
    <property type="nucleotide sequence ID" value="NZ_JACXLD010000002.1"/>
</dbReference>
<comment type="caution">
    <text evidence="3">The sequence shown here is derived from an EMBL/GenBank/DDBJ whole genome shotgun (WGS) entry which is preliminary data.</text>
</comment>
<gene>
    <name evidence="3" type="ORF">IB286_05600</name>
</gene>
<evidence type="ECO:0000313" key="4">
    <source>
        <dbReference type="Proteomes" id="UP000610558"/>
    </source>
</evidence>
<dbReference type="Proteomes" id="UP000610558">
    <property type="component" value="Unassembled WGS sequence"/>
</dbReference>
<accession>A0A927BZK4</accession>
<evidence type="ECO:0000313" key="3">
    <source>
        <dbReference type="EMBL" id="MBD2858480.1"/>
    </source>
</evidence>
<keyword evidence="1" id="KW-1133">Transmembrane helix</keyword>
<dbReference type="GO" id="GO:0016020">
    <property type="term" value="C:membrane"/>
    <property type="evidence" value="ECO:0007669"/>
    <property type="project" value="InterPro"/>
</dbReference>
<name>A0A927BZK4_9GAMM</name>
<dbReference type="Gene3D" id="1.20.120.1220">
    <property type="match status" value="1"/>
</dbReference>
<protein>
    <submittedName>
        <fullName evidence="3">Prepilin peptidase</fullName>
    </submittedName>
</protein>
<dbReference type="EMBL" id="JACXLD010000002">
    <property type="protein sequence ID" value="MBD2858480.1"/>
    <property type="molecule type" value="Genomic_DNA"/>
</dbReference>
<feature type="transmembrane region" description="Helical" evidence="1">
    <location>
        <begin position="47"/>
        <end position="66"/>
    </location>
</feature>
<dbReference type="Pfam" id="PF01478">
    <property type="entry name" value="Peptidase_A24"/>
    <property type="match status" value="1"/>
</dbReference>
<proteinExistence type="predicted"/>
<evidence type="ECO:0000256" key="1">
    <source>
        <dbReference type="SAM" id="Phobius"/>
    </source>
</evidence>
<organism evidence="3 4">
    <name type="scientific">Spongiibacter pelagi</name>
    <dbReference type="NCBI Taxonomy" id="2760804"/>
    <lineage>
        <taxon>Bacteria</taxon>
        <taxon>Pseudomonadati</taxon>
        <taxon>Pseudomonadota</taxon>
        <taxon>Gammaproteobacteria</taxon>
        <taxon>Cellvibrionales</taxon>
        <taxon>Spongiibacteraceae</taxon>
        <taxon>Spongiibacter</taxon>
    </lineage>
</organism>